<dbReference type="Proteomes" id="UP000187485">
    <property type="component" value="Unassembled WGS sequence"/>
</dbReference>
<sequence length="360" mass="40606">MKIFYKLVLANFKEMIREKMTIFWYIVFPLLFVFIFGTIFSGGGKNVSYDIGLVNLDQGPVSTGIVKAFDKVSIFKLHEGKEKEELQALDNGKRSLVIVLPQELTENLSTGKKTEIKIYYDQSQADTNQTLLSTVSQIFNSIERQITRAPELLNPVPQGIRAKSLNQINYYIPGILAMTLMQLGLFGSLRLVTLREKKILRSLGATPLPKTIFVSSEIFVRMIVSLVQAFLIVLVGHFVYDLKVIGNWFSLIGWVLFGSLAFISLGFALVSFARTTESAEGVIQVFQFIMMFLAGIFIPLSIMPKFLEPVAKVIPLTYLADAMRQVISGVPSQFSLSRDFLVLLLWFGISAIWAVRFKWE</sequence>
<dbReference type="PROSITE" id="PS51012">
    <property type="entry name" value="ABC_TM2"/>
    <property type="match status" value="1"/>
</dbReference>
<dbReference type="Gene3D" id="3.40.1710.10">
    <property type="entry name" value="abc type-2 transporter like domain"/>
    <property type="match status" value="1"/>
</dbReference>
<dbReference type="RefSeq" id="WP_075859952.1">
    <property type="nucleotide sequence ID" value="NZ_BDJK01000055.1"/>
</dbReference>
<feature type="transmembrane region" description="Helical" evidence="5">
    <location>
        <begin position="340"/>
        <end position="359"/>
    </location>
</feature>
<reference evidence="8" key="1">
    <citation type="submission" date="2016-12" db="EMBL/GenBank/DDBJ databases">
        <title>Draft Genome Sequences od Carboxydothermus pertinax and islandicus, Hydrogenogenic Carboxydotrophic Bacteria.</title>
        <authorList>
            <person name="Fukuyama Y."/>
            <person name="Ohmae K."/>
            <person name="Yoneda Y."/>
            <person name="Yoshida T."/>
            <person name="Sako Y."/>
        </authorList>
    </citation>
    <scope>NUCLEOTIDE SEQUENCE [LARGE SCALE GENOMIC DNA]</scope>
    <source>
        <strain evidence="8">Ug1</strain>
    </source>
</reference>
<dbReference type="InterPro" id="IPR013525">
    <property type="entry name" value="ABC2_TM"/>
</dbReference>
<name>A0A1L8CXA4_9THEO</name>
<evidence type="ECO:0000256" key="2">
    <source>
        <dbReference type="ARBA" id="ARBA00022692"/>
    </source>
</evidence>
<evidence type="ECO:0000256" key="5">
    <source>
        <dbReference type="SAM" id="Phobius"/>
    </source>
</evidence>
<feature type="domain" description="ABC transmembrane type-2" evidence="6">
    <location>
        <begin position="136"/>
        <end position="357"/>
    </location>
</feature>
<dbReference type="Pfam" id="PF12698">
    <property type="entry name" value="ABC2_membrane_3"/>
    <property type="match status" value="1"/>
</dbReference>
<dbReference type="STRING" id="870242.cpu_20620"/>
<feature type="transmembrane region" description="Helical" evidence="5">
    <location>
        <begin position="170"/>
        <end position="192"/>
    </location>
</feature>
<gene>
    <name evidence="7" type="ORF">cpu_20620</name>
</gene>
<organism evidence="7 8">
    <name type="scientific">Carboxydothermus pertinax</name>
    <dbReference type="NCBI Taxonomy" id="870242"/>
    <lineage>
        <taxon>Bacteria</taxon>
        <taxon>Bacillati</taxon>
        <taxon>Bacillota</taxon>
        <taxon>Clostridia</taxon>
        <taxon>Thermoanaerobacterales</taxon>
        <taxon>Thermoanaerobacteraceae</taxon>
        <taxon>Carboxydothermus</taxon>
    </lineage>
</organism>
<dbReference type="AlphaFoldDB" id="A0A1L8CXA4"/>
<evidence type="ECO:0000259" key="6">
    <source>
        <dbReference type="PROSITE" id="PS51012"/>
    </source>
</evidence>
<keyword evidence="2 5" id="KW-0812">Transmembrane</keyword>
<evidence type="ECO:0000256" key="3">
    <source>
        <dbReference type="ARBA" id="ARBA00022989"/>
    </source>
</evidence>
<keyword evidence="8" id="KW-1185">Reference proteome</keyword>
<accession>A0A1L8CXA4</accession>
<dbReference type="InterPro" id="IPR052902">
    <property type="entry name" value="ABC-2_transporter"/>
</dbReference>
<dbReference type="OrthoDB" id="266913at2"/>
<proteinExistence type="predicted"/>
<comment type="caution">
    <text evidence="7">The sequence shown here is derived from an EMBL/GenBank/DDBJ whole genome shotgun (WGS) entry which is preliminary data.</text>
</comment>
<evidence type="ECO:0000256" key="4">
    <source>
        <dbReference type="ARBA" id="ARBA00023136"/>
    </source>
</evidence>
<dbReference type="EMBL" id="BDJK01000055">
    <property type="protein sequence ID" value="GAV23552.1"/>
    <property type="molecule type" value="Genomic_DNA"/>
</dbReference>
<keyword evidence="4 5" id="KW-0472">Membrane</keyword>
<comment type="subcellular location">
    <subcellularLocation>
        <location evidence="1">Membrane</location>
        <topology evidence="1">Multi-pass membrane protein</topology>
    </subcellularLocation>
</comment>
<dbReference type="InterPro" id="IPR047817">
    <property type="entry name" value="ABC2_TM_bact-type"/>
</dbReference>
<feature type="transmembrane region" description="Helical" evidence="5">
    <location>
        <begin position="251"/>
        <end position="273"/>
    </location>
</feature>
<evidence type="ECO:0000313" key="8">
    <source>
        <dbReference type="Proteomes" id="UP000187485"/>
    </source>
</evidence>
<keyword evidence="3 5" id="KW-1133">Transmembrane helix</keyword>
<evidence type="ECO:0000313" key="7">
    <source>
        <dbReference type="EMBL" id="GAV23552.1"/>
    </source>
</evidence>
<protein>
    <recommendedName>
        <fullName evidence="6">ABC transmembrane type-2 domain-containing protein</fullName>
    </recommendedName>
</protein>
<dbReference type="GO" id="GO:0016020">
    <property type="term" value="C:membrane"/>
    <property type="evidence" value="ECO:0007669"/>
    <property type="project" value="UniProtKB-SubCell"/>
</dbReference>
<feature type="transmembrane region" description="Helical" evidence="5">
    <location>
        <begin position="285"/>
        <end position="303"/>
    </location>
</feature>
<dbReference type="GO" id="GO:0140359">
    <property type="term" value="F:ABC-type transporter activity"/>
    <property type="evidence" value="ECO:0007669"/>
    <property type="project" value="InterPro"/>
</dbReference>
<feature type="transmembrane region" description="Helical" evidence="5">
    <location>
        <begin position="218"/>
        <end position="239"/>
    </location>
</feature>
<dbReference type="PANTHER" id="PTHR43027:SF2">
    <property type="entry name" value="TRANSPORT PERMEASE PROTEIN"/>
    <property type="match status" value="1"/>
</dbReference>
<dbReference type="PANTHER" id="PTHR43027">
    <property type="entry name" value="DOXORUBICIN RESISTANCE ABC TRANSPORTER PERMEASE PROTEIN DRRC-RELATED"/>
    <property type="match status" value="1"/>
</dbReference>
<evidence type="ECO:0000256" key="1">
    <source>
        <dbReference type="ARBA" id="ARBA00004141"/>
    </source>
</evidence>
<feature type="transmembrane region" description="Helical" evidence="5">
    <location>
        <begin position="21"/>
        <end position="40"/>
    </location>
</feature>